<proteinExistence type="predicted"/>
<accession>A0A0S4UXU6</accession>
<dbReference type="AlphaFoldDB" id="A0A0S4UXU6"/>
<protein>
    <submittedName>
        <fullName evidence="1">Uncharacterized protein</fullName>
    </submittedName>
</protein>
<evidence type="ECO:0000313" key="1">
    <source>
        <dbReference type="EMBL" id="CUV27039.1"/>
    </source>
</evidence>
<organism evidence="1">
    <name type="scientific">Ralstonia solanacearum</name>
    <name type="common">Pseudomonas solanacearum</name>
    <dbReference type="NCBI Taxonomy" id="305"/>
    <lineage>
        <taxon>Bacteria</taxon>
        <taxon>Pseudomonadati</taxon>
        <taxon>Pseudomonadota</taxon>
        <taxon>Betaproteobacteria</taxon>
        <taxon>Burkholderiales</taxon>
        <taxon>Burkholderiaceae</taxon>
        <taxon>Ralstonia</taxon>
        <taxon>Ralstonia solanacearum species complex</taxon>
    </lineage>
</organism>
<sequence>MGVRPSSAMRAATEVGLAFITTSLVDRELHVRAGRAQSQVQPRSLLCVVWQVCGQWPKPGWS</sequence>
<reference evidence="1" key="1">
    <citation type="submission" date="2015-10" db="EMBL/GenBank/DDBJ databases">
        <authorList>
            <person name="Gilbert D.G."/>
        </authorList>
    </citation>
    <scope>NUCLEOTIDE SEQUENCE</scope>
    <source>
        <strain evidence="1">Phyl III-seqv23</strain>
    </source>
</reference>
<dbReference type="EMBL" id="LN899824">
    <property type="protein sequence ID" value="CUV27039.1"/>
    <property type="molecule type" value="Genomic_DNA"/>
</dbReference>
<gene>
    <name evidence="1" type="ORF">RUN1985_v1_20050</name>
</gene>
<name>A0A0S4UXU6_RALSL</name>